<sequence length="133" mass="13768">MLAPYRTILALPGALAFSGAGLLARMPASMMGLSLLLLLSAERESYALAGQVTAAYVFLAAVVSPFQARLVDRLGQRAVLLPLTLVNLAAKVAMVLSVTSDLPSPFPQLCAAVGGATSPLIGAYARARWSALL</sequence>
<feature type="transmembrane region" description="Helical" evidence="1">
    <location>
        <begin position="48"/>
        <end position="66"/>
    </location>
</feature>
<evidence type="ECO:0000313" key="3">
    <source>
        <dbReference type="Proteomes" id="UP001597024"/>
    </source>
</evidence>
<dbReference type="PANTHER" id="PTHR23542:SF1">
    <property type="entry name" value="MAJOR FACILITATOR SUPERFAMILY (MFS) PROFILE DOMAIN-CONTAINING PROTEIN"/>
    <property type="match status" value="1"/>
</dbReference>
<keyword evidence="1" id="KW-1133">Transmembrane helix</keyword>
<dbReference type="InterPro" id="IPR036259">
    <property type="entry name" value="MFS_trans_sf"/>
</dbReference>
<proteinExistence type="predicted"/>
<comment type="caution">
    <text evidence="2">The sequence shown here is derived from an EMBL/GenBank/DDBJ whole genome shotgun (WGS) entry which is preliminary data.</text>
</comment>
<evidence type="ECO:0000313" key="2">
    <source>
        <dbReference type="EMBL" id="MFD0884494.1"/>
    </source>
</evidence>
<evidence type="ECO:0000256" key="1">
    <source>
        <dbReference type="SAM" id="Phobius"/>
    </source>
</evidence>
<dbReference type="Proteomes" id="UP001597024">
    <property type="component" value="Unassembled WGS sequence"/>
</dbReference>
<reference evidence="3" key="1">
    <citation type="journal article" date="2019" name="Int. J. Syst. Evol. Microbiol.">
        <title>The Global Catalogue of Microorganisms (GCM) 10K type strain sequencing project: providing services to taxonomists for standard genome sequencing and annotation.</title>
        <authorList>
            <consortium name="The Broad Institute Genomics Platform"/>
            <consortium name="The Broad Institute Genome Sequencing Center for Infectious Disease"/>
            <person name="Wu L."/>
            <person name="Ma J."/>
        </authorList>
    </citation>
    <scope>NUCLEOTIDE SEQUENCE [LARGE SCALE GENOMIC DNA]</scope>
    <source>
        <strain evidence="3">CCUG 62974</strain>
    </source>
</reference>
<keyword evidence="1" id="KW-0812">Transmembrane</keyword>
<protein>
    <submittedName>
        <fullName evidence="2">MFS transporter</fullName>
    </submittedName>
</protein>
<name>A0ABW3DL42_9ACTN</name>
<dbReference type="PANTHER" id="PTHR23542">
    <property type="match status" value="1"/>
</dbReference>
<keyword evidence="3" id="KW-1185">Reference proteome</keyword>
<gene>
    <name evidence="2" type="ORF">ACFQ08_07990</name>
</gene>
<feature type="non-terminal residue" evidence="2">
    <location>
        <position position="133"/>
    </location>
</feature>
<dbReference type="EMBL" id="JBHTHX010000176">
    <property type="protein sequence ID" value="MFD0884494.1"/>
    <property type="molecule type" value="Genomic_DNA"/>
</dbReference>
<organism evidence="2 3">
    <name type="scientific">Streptosporangium algeriense</name>
    <dbReference type="NCBI Taxonomy" id="1682748"/>
    <lineage>
        <taxon>Bacteria</taxon>
        <taxon>Bacillati</taxon>
        <taxon>Actinomycetota</taxon>
        <taxon>Actinomycetes</taxon>
        <taxon>Streptosporangiales</taxon>
        <taxon>Streptosporangiaceae</taxon>
        <taxon>Streptosporangium</taxon>
    </lineage>
</organism>
<keyword evidence="1" id="KW-0472">Membrane</keyword>
<dbReference type="SUPFAM" id="SSF103473">
    <property type="entry name" value="MFS general substrate transporter"/>
    <property type="match status" value="1"/>
</dbReference>
<feature type="transmembrane region" description="Helical" evidence="1">
    <location>
        <begin position="78"/>
        <end position="100"/>
    </location>
</feature>
<accession>A0ABW3DL42</accession>